<dbReference type="Pfam" id="PF11901">
    <property type="entry name" value="DM9"/>
    <property type="match status" value="1"/>
</dbReference>
<comment type="caution">
    <text evidence="1">The sequence shown here is derived from an EMBL/GenBank/DDBJ whole genome shotgun (WGS) entry which is preliminary data.</text>
</comment>
<gene>
    <name evidence="1" type="ORF">C8J55DRAFT_481111</name>
</gene>
<dbReference type="EMBL" id="JANVFS010000043">
    <property type="protein sequence ID" value="KAJ4466846.1"/>
    <property type="molecule type" value="Genomic_DNA"/>
</dbReference>
<proteinExistence type="predicted"/>
<dbReference type="InterPro" id="IPR006616">
    <property type="entry name" value="DM9_repeat"/>
</dbReference>
<name>A0A9W8ZUG8_9AGAR</name>
<evidence type="ECO:0000313" key="2">
    <source>
        <dbReference type="Proteomes" id="UP001150238"/>
    </source>
</evidence>
<dbReference type="Proteomes" id="UP001150238">
    <property type="component" value="Unassembled WGS sequence"/>
</dbReference>
<reference evidence="1" key="2">
    <citation type="journal article" date="2023" name="Proc. Natl. Acad. Sci. U.S.A.">
        <title>A global phylogenomic analysis of the shiitake genus Lentinula.</title>
        <authorList>
            <person name="Sierra-Patev S."/>
            <person name="Min B."/>
            <person name="Naranjo-Ortiz M."/>
            <person name="Looney B."/>
            <person name="Konkel Z."/>
            <person name="Slot J.C."/>
            <person name="Sakamoto Y."/>
            <person name="Steenwyk J.L."/>
            <person name="Rokas A."/>
            <person name="Carro J."/>
            <person name="Camarero S."/>
            <person name="Ferreira P."/>
            <person name="Molpeceres G."/>
            <person name="Ruiz-Duenas F.J."/>
            <person name="Serrano A."/>
            <person name="Henrissat B."/>
            <person name="Drula E."/>
            <person name="Hughes K.W."/>
            <person name="Mata J.L."/>
            <person name="Ishikawa N.K."/>
            <person name="Vargas-Isla R."/>
            <person name="Ushijima S."/>
            <person name="Smith C.A."/>
            <person name="Donoghue J."/>
            <person name="Ahrendt S."/>
            <person name="Andreopoulos W."/>
            <person name="He G."/>
            <person name="LaButti K."/>
            <person name="Lipzen A."/>
            <person name="Ng V."/>
            <person name="Riley R."/>
            <person name="Sandor L."/>
            <person name="Barry K."/>
            <person name="Martinez A.T."/>
            <person name="Xiao Y."/>
            <person name="Gibbons J.G."/>
            <person name="Terashima K."/>
            <person name="Grigoriev I.V."/>
            <person name="Hibbett D."/>
        </authorList>
    </citation>
    <scope>NUCLEOTIDE SEQUENCE</scope>
    <source>
        <strain evidence="1">Sp2 HRB7682 ss15</strain>
    </source>
</reference>
<dbReference type="AlphaFoldDB" id="A0A9W8ZUG8"/>
<sequence length="238" mass="25652">MGFLSWLKGLLDPVPVDLRQPSSSQYEGNTDVDVAPPAYAAPAFELFGHESRITFQGTPGFPTELVTGSPPCFDLDGTSPVFNRSAHFADSSIHPCKIAPALNPSACRVPYGGKEHHHDGPYALLPFDPETMELVPTSGGRIPNGRMPIVGGHERDHNVKLYHAVATVYARGGIVRVPGKTAPHLSGCNFAWGGIERVLRSNYEILCWKEGHSDNVNLGVIKSGSNTSQKISSNLGKR</sequence>
<evidence type="ECO:0000313" key="1">
    <source>
        <dbReference type="EMBL" id="KAJ4466846.1"/>
    </source>
</evidence>
<reference evidence="1" key="1">
    <citation type="submission" date="2022-08" db="EMBL/GenBank/DDBJ databases">
        <authorList>
            <consortium name="DOE Joint Genome Institute"/>
            <person name="Min B."/>
            <person name="Riley R."/>
            <person name="Sierra-Patev S."/>
            <person name="Naranjo-Ortiz M."/>
            <person name="Looney B."/>
            <person name="Konkel Z."/>
            <person name="Slot J.C."/>
            <person name="Sakamoto Y."/>
            <person name="Steenwyk J.L."/>
            <person name="Rokas A."/>
            <person name="Carro J."/>
            <person name="Camarero S."/>
            <person name="Ferreira P."/>
            <person name="Molpeceres G."/>
            <person name="Ruiz-Duenas F.J."/>
            <person name="Serrano A."/>
            <person name="Henrissat B."/>
            <person name="Drula E."/>
            <person name="Hughes K.W."/>
            <person name="Mata J.L."/>
            <person name="Ishikawa N.K."/>
            <person name="Vargas-Isla R."/>
            <person name="Ushijima S."/>
            <person name="Smith C.A."/>
            <person name="Ahrendt S."/>
            <person name="Andreopoulos W."/>
            <person name="He G."/>
            <person name="Labutti K."/>
            <person name="Lipzen A."/>
            <person name="Ng V."/>
            <person name="Sandor L."/>
            <person name="Barry K."/>
            <person name="Martinez A.T."/>
            <person name="Xiao Y."/>
            <person name="Gibbons J.G."/>
            <person name="Terashima K."/>
            <person name="Hibbett D.S."/>
            <person name="Grigoriev I.V."/>
        </authorList>
    </citation>
    <scope>NUCLEOTIDE SEQUENCE</scope>
    <source>
        <strain evidence="1">Sp2 HRB7682 ss15</strain>
    </source>
</reference>
<organism evidence="1 2">
    <name type="scientific">Lentinula lateritia</name>
    <dbReference type="NCBI Taxonomy" id="40482"/>
    <lineage>
        <taxon>Eukaryota</taxon>
        <taxon>Fungi</taxon>
        <taxon>Dikarya</taxon>
        <taxon>Basidiomycota</taxon>
        <taxon>Agaricomycotina</taxon>
        <taxon>Agaricomycetes</taxon>
        <taxon>Agaricomycetidae</taxon>
        <taxon>Agaricales</taxon>
        <taxon>Marasmiineae</taxon>
        <taxon>Omphalotaceae</taxon>
        <taxon>Lentinula</taxon>
    </lineage>
</organism>
<protein>
    <submittedName>
        <fullName evidence="1">Uncharacterized protein</fullName>
    </submittedName>
</protein>
<accession>A0A9W8ZUG8</accession>